<feature type="signal peptide" evidence="1">
    <location>
        <begin position="1"/>
        <end position="21"/>
    </location>
</feature>
<dbReference type="OrthoDB" id="1887033at2759"/>
<keyword evidence="3" id="KW-1185">Reference proteome</keyword>
<dbReference type="Gene3D" id="3.20.20.80">
    <property type="entry name" value="Glycosidases"/>
    <property type="match status" value="1"/>
</dbReference>
<feature type="chain" id="PRO_5040805501" evidence="1">
    <location>
        <begin position="22"/>
        <end position="98"/>
    </location>
</feature>
<evidence type="ECO:0000313" key="3">
    <source>
        <dbReference type="Proteomes" id="UP001149954"/>
    </source>
</evidence>
<evidence type="ECO:0000313" key="2">
    <source>
        <dbReference type="EMBL" id="KAJ5519633.1"/>
    </source>
</evidence>
<proteinExistence type="predicted"/>
<name>A0A9W9Y4G9_9EURO</name>
<keyword evidence="1" id="KW-0732">Signal</keyword>
<organism evidence="2 3">
    <name type="scientific">Penicillium fimorum</name>
    <dbReference type="NCBI Taxonomy" id="1882269"/>
    <lineage>
        <taxon>Eukaryota</taxon>
        <taxon>Fungi</taxon>
        <taxon>Dikarya</taxon>
        <taxon>Ascomycota</taxon>
        <taxon>Pezizomycotina</taxon>
        <taxon>Eurotiomycetes</taxon>
        <taxon>Eurotiomycetidae</taxon>
        <taxon>Eurotiales</taxon>
        <taxon>Aspergillaceae</taxon>
        <taxon>Penicillium</taxon>
    </lineage>
</organism>
<dbReference type="SUPFAM" id="SSF51445">
    <property type="entry name" value="(Trans)glycosidases"/>
    <property type="match status" value="1"/>
</dbReference>
<dbReference type="EMBL" id="JAPWDS010000001">
    <property type="protein sequence ID" value="KAJ5519633.1"/>
    <property type="molecule type" value="Genomic_DNA"/>
</dbReference>
<dbReference type="AlphaFoldDB" id="A0A9W9Y4G9"/>
<sequence>MGIRTISRLIALASRSGLTAAWLPETDKQISTNGKNLFFTSSGNICGVNMGNHFVLEPWIAQHIWSDMGCKDQESELDCVSSIGQDAANSAFAKHWES</sequence>
<evidence type="ECO:0000256" key="1">
    <source>
        <dbReference type="SAM" id="SignalP"/>
    </source>
</evidence>
<accession>A0A9W9Y4G9</accession>
<dbReference type="InterPro" id="IPR017853">
    <property type="entry name" value="GH"/>
</dbReference>
<protein>
    <submittedName>
        <fullName evidence="2">Uncharacterized protein</fullName>
    </submittedName>
</protein>
<reference evidence="2" key="2">
    <citation type="journal article" date="2023" name="IMA Fungus">
        <title>Comparative genomic study of the Penicillium genus elucidates a diverse pangenome and 15 lateral gene transfer events.</title>
        <authorList>
            <person name="Petersen C."/>
            <person name="Sorensen T."/>
            <person name="Nielsen M.R."/>
            <person name="Sondergaard T.E."/>
            <person name="Sorensen J.L."/>
            <person name="Fitzpatrick D.A."/>
            <person name="Frisvad J.C."/>
            <person name="Nielsen K.L."/>
        </authorList>
    </citation>
    <scope>NUCLEOTIDE SEQUENCE</scope>
    <source>
        <strain evidence="2">IBT 29495</strain>
    </source>
</reference>
<gene>
    <name evidence="2" type="ORF">N7463_000086</name>
</gene>
<comment type="caution">
    <text evidence="2">The sequence shown here is derived from an EMBL/GenBank/DDBJ whole genome shotgun (WGS) entry which is preliminary data.</text>
</comment>
<dbReference type="Proteomes" id="UP001149954">
    <property type="component" value="Unassembled WGS sequence"/>
</dbReference>
<reference evidence="2" key="1">
    <citation type="submission" date="2022-12" db="EMBL/GenBank/DDBJ databases">
        <authorList>
            <person name="Petersen C."/>
        </authorList>
    </citation>
    <scope>NUCLEOTIDE SEQUENCE</scope>
    <source>
        <strain evidence="2">IBT 29495</strain>
    </source>
</reference>